<dbReference type="CDD" id="cd01673">
    <property type="entry name" value="dNK"/>
    <property type="match status" value="1"/>
</dbReference>
<reference evidence="2" key="1">
    <citation type="submission" date="2018-05" db="EMBL/GenBank/DDBJ databases">
        <authorList>
            <person name="Lanie J.A."/>
            <person name="Ng W.-L."/>
            <person name="Kazmierczak K.M."/>
            <person name="Andrzejewski T.M."/>
            <person name="Davidsen T.M."/>
            <person name="Wayne K.J."/>
            <person name="Tettelin H."/>
            <person name="Glass J.I."/>
            <person name="Rusch D."/>
            <person name="Podicherti R."/>
            <person name="Tsui H.-C.T."/>
            <person name="Winkler M.E."/>
        </authorList>
    </citation>
    <scope>NUCLEOTIDE SEQUENCE</scope>
</reference>
<dbReference type="SUPFAM" id="SSF52540">
    <property type="entry name" value="P-loop containing nucleoside triphosphate hydrolases"/>
    <property type="match status" value="1"/>
</dbReference>
<dbReference type="EMBL" id="UINC01153383">
    <property type="protein sequence ID" value="SVD48080.1"/>
    <property type="molecule type" value="Genomic_DNA"/>
</dbReference>
<gene>
    <name evidence="2" type="ORF">METZ01_LOCUS400934</name>
</gene>
<dbReference type="PANTHER" id="PTHR10513">
    <property type="entry name" value="DEOXYNUCLEOSIDE KINASE"/>
    <property type="match status" value="1"/>
</dbReference>
<dbReference type="PIRSF" id="PIRSF000705">
    <property type="entry name" value="DNK"/>
    <property type="match status" value="1"/>
</dbReference>
<protein>
    <recommendedName>
        <fullName evidence="1">Deoxynucleoside kinase domain-containing protein</fullName>
    </recommendedName>
</protein>
<dbReference type="InterPro" id="IPR002624">
    <property type="entry name" value="DCK/DGK"/>
</dbReference>
<sequence length="172" mass="21057">MTEKISQRLNWNPIYESVIDNPYLEDFYLNMSRWSFNLQVYFLHNRLSNQIKLMNQGHSFIQDRTIYEDREIFAFNLYKTGKMSNRDWKTYNNLFDYMSNFVTEPDLIIYLQANTDTLMSRIKNRKREFEKDMSSEYLHSLNIYYEKWIGKLKNQKVLIVDTNNFNIFKDTE</sequence>
<evidence type="ECO:0000259" key="1">
    <source>
        <dbReference type="Pfam" id="PF01712"/>
    </source>
</evidence>
<evidence type="ECO:0000313" key="2">
    <source>
        <dbReference type="EMBL" id="SVD48080.1"/>
    </source>
</evidence>
<dbReference type="GO" id="GO:0005524">
    <property type="term" value="F:ATP binding"/>
    <property type="evidence" value="ECO:0007669"/>
    <property type="project" value="InterPro"/>
</dbReference>
<feature type="domain" description="Deoxynucleoside kinase" evidence="1">
    <location>
        <begin position="2"/>
        <end position="168"/>
    </location>
</feature>
<dbReference type="Gene3D" id="3.40.50.300">
    <property type="entry name" value="P-loop containing nucleotide triphosphate hydrolases"/>
    <property type="match status" value="1"/>
</dbReference>
<name>A0A382VNX1_9ZZZZ</name>
<dbReference type="InterPro" id="IPR027417">
    <property type="entry name" value="P-loop_NTPase"/>
</dbReference>
<dbReference type="GO" id="GO:0005739">
    <property type="term" value="C:mitochondrion"/>
    <property type="evidence" value="ECO:0007669"/>
    <property type="project" value="TreeGrafter"/>
</dbReference>
<organism evidence="2">
    <name type="scientific">marine metagenome</name>
    <dbReference type="NCBI Taxonomy" id="408172"/>
    <lineage>
        <taxon>unclassified sequences</taxon>
        <taxon>metagenomes</taxon>
        <taxon>ecological metagenomes</taxon>
    </lineage>
</organism>
<accession>A0A382VNX1</accession>
<dbReference type="AlphaFoldDB" id="A0A382VNX1"/>
<proteinExistence type="predicted"/>
<feature type="non-terminal residue" evidence="2">
    <location>
        <position position="172"/>
    </location>
</feature>
<dbReference type="Pfam" id="PF01712">
    <property type="entry name" value="dNK"/>
    <property type="match status" value="1"/>
</dbReference>
<dbReference type="PANTHER" id="PTHR10513:SF35">
    <property type="entry name" value="DEOXYADENOSINE KINASE"/>
    <property type="match status" value="1"/>
</dbReference>
<dbReference type="InterPro" id="IPR050566">
    <property type="entry name" value="Deoxyribonucleoside_kinase"/>
</dbReference>
<dbReference type="InterPro" id="IPR031314">
    <property type="entry name" value="DNK_dom"/>
</dbReference>
<dbReference type="GO" id="GO:0019136">
    <property type="term" value="F:deoxynucleoside kinase activity"/>
    <property type="evidence" value="ECO:0007669"/>
    <property type="project" value="InterPro"/>
</dbReference>